<feature type="region of interest" description="Disordered" evidence="1">
    <location>
        <begin position="66"/>
        <end position="103"/>
    </location>
</feature>
<protein>
    <submittedName>
        <fullName evidence="2">Uncharacterized protein</fullName>
    </submittedName>
</protein>
<dbReference type="EMBL" id="JAVRRG010000324">
    <property type="protein sequence ID" value="KAK5072344.1"/>
    <property type="molecule type" value="Genomic_DNA"/>
</dbReference>
<evidence type="ECO:0000256" key="1">
    <source>
        <dbReference type="SAM" id="MobiDB-lite"/>
    </source>
</evidence>
<evidence type="ECO:0000313" key="3">
    <source>
        <dbReference type="Proteomes" id="UP001345013"/>
    </source>
</evidence>
<accession>A0ABR0JVJ8</accession>
<gene>
    <name evidence="2" type="ORF">LTR24_010412</name>
</gene>
<keyword evidence="3" id="KW-1185">Reference proteome</keyword>
<dbReference type="Proteomes" id="UP001345013">
    <property type="component" value="Unassembled WGS sequence"/>
</dbReference>
<evidence type="ECO:0000313" key="2">
    <source>
        <dbReference type="EMBL" id="KAK5072344.1"/>
    </source>
</evidence>
<name>A0ABR0JVJ8_9EURO</name>
<sequence>MDTGTGVNHSSEATCKIRHGYGQSADVPGSAQISDSPHDGMGHQYGTVQANDSTLVIQGNYATINCTHPHGGPEEGGRRRLYKSKTSGDAHPSHKASNSTPLRAYSIDCPRTLPIPKPFPARATPSFTGLYDMEDLASSSVSGKAGFESEATGVQVEITDAGKGVVLCMWPGPDGGTVSIEIQYAVCKSYQIRRLKITTTKSSVLWLPETRMRVKIDGKLVTAQFSNCNKLQSPGPFATENGRRKSVTTYDPEAPNVCLEINAADQALQKVGNYTFMRQSHYYSDGQHHDTILLWKKETDATGETLYEEHDRVSFSDILDLDMSLADRHVRLSFGYMNRLQYLPAPNPPELPQNVKRTPDGGPDSVKFEGAKFPTSRLELVTASTDLEQFEAMFLQPKIKITPSSKGLARVLPGSKEYLTQVTLWSNDNRLRILMRAVDPDDRNDLRPDRPKWYAIALRKNEVPPKASLKQHGEIVLTTEQINYEDGKCLSTKDLRPHTKYPASTGTGRTKSRSVSLEFRFADIPEWARFRKVVSNVYLDVASSNKEDASLLAQNPPSLPLNTSDSALRRTLLSLSSACRKGLSNFRRLATADLSA</sequence>
<comment type="caution">
    <text evidence="2">The sequence shown here is derived from an EMBL/GenBank/DDBJ whole genome shotgun (WGS) entry which is preliminary data.</text>
</comment>
<reference evidence="2 3" key="1">
    <citation type="submission" date="2023-08" db="EMBL/GenBank/DDBJ databases">
        <title>Black Yeasts Isolated from many extreme environments.</title>
        <authorList>
            <person name="Coleine C."/>
            <person name="Stajich J.E."/>
            <person name="Selbmann L."/>
        </authorList>
    </citation>
    <scope>NUCLEOTIDE SEQUENCE [LARGE SCALE GENOMIC DNA]</scope>
    <source>
        <strain evidence="2 3">CCFEE 5885</strain>
    </source>
</reference>
<organism evidence="2 3">
    <name type="scientific">Lithohypha guttulata</name>
    <dbReference type="NCBI Taxonomy" id="1690604"/>
    <lineage>
        <taxon>Eukaryota</taxon>
        <taxon>Fungi</taxon>
        <taxon>Dikarya</taxon>
        <taxon>Ascomycota</taxon>
        <taxon>Pezizomycotina</taxon>
        <taxon>Eurotiomycetes</taxon>
        <taxon>Chaetothyriomycetidae</taxon>
        <taxon>Chaetothyriales</taxon>
        <taxon>Trichomeriaceae</taxon>
        <taxon>Lithohypha</taxon>
    </lineage>
</organism>
<proteinExistence type="predicted"/>